<proteinExistence type="predicted"/>
<dbReference type="InterPro" id="IPR012349">
    <property type="entry name" value="Split_barrel_FMN-bd"/>
</dbReference>
<evidence type="ECO:0000259" key="3">
    <source>
        <dbReference type="SMART" id="SM00903"/>
    </source>
</evidence>
<protein>
    <submittedName>
        <fullName evidence="4">Reductase</fullName>
    </submittedName>
</protein>
<dbReference type="SMART" id="SM00903">
    <property type="entry name" value="Flavin_Reduct"/>
    <property type="match status" value="1"/>
</dbReference>
<organism evidence="4 5">
    <name type="scientific">Wenjunlia tyrosinilytica</name>
    <dbReference type="NCBI Taxonomy" id="1544741"/>
    <lineage>
        <taxon>Bacteria</taxon>
        <taxon>Bacillati</taxon>
        <taxon>Actinomycetota</taxon>
        <taxon>Actinomycetes</taxon>
        <taxon>Kitasatosporales</taxon>
        <taxon>Streptomycetaceae</taxon>
        <taxon>Wenjunlia</taxon>
    </lineage>
</organism>
<dbReference type="GO" id="GO:0006208">
    <property type="term" value="P:pyrimidine nucleobase catabolic process"/>
    <property type="evidence" value="ECO:0007669"/>
    <property type="project" value="TreeGrafter"/>
</dbReference>
<dbReference type="AlphaFoldDB" id="A0A918DWP6"/>
<keyword evidence="1" id="KW-0560">Oxidoreductase</keyword>
<dbReference type="Gene3D" id="2.30.110.10">
    <property type="entry name" value="Electron Transport, Fmn-binding Protein, Chain A"/>
    <property type="match status" value="1"/>
</dbReference>
<comment type="caution">
    <text evidence="4">The sequence shown here is derived from an EMBL/GenBank/DDBJ whole genome shotgun (WGS) entry which is preliminary data.</text>
</comment>
<sequence length="193" mass="20844">MRQIVQDTSQTTTADPAEPTDRHAGSVHPDDYRAALSRLAGGVVLVTAHDPEDGPRGEDVGMTATAFMSVSLDPPLVTVSVRNDSRMEELLSRQPLWAVSVLSESQRHIAGRFAMRGRISDRLLFEDIPYYRGEESGAPILGGALAVLECRTEQLVPAGDHTLAIGLVLAAQTPSADGGPLAYFRGKYRYLSK</sequence>
<dbReference type="GO" id="GO:0042602">
    <property type="term" value="F:riboflavin reductase (NADPH) activity"/>
    <property type="evidence" value="ECO:0007669"/>
    <property type="project" value="TreeGrafter"/>
</dbReference>
<evidence type="ECO:0000313" key="4">
    <source>
        <dbReference type="EMBL" id="GGO87071.1"/>
    </source>
</evidence>
<evidence type="ECO:0000256" key="1">
    <source>
        <dbReference type="ARBA" id="ARBA00023002"/>
    </source>
</evidence>
<evidence type="ECO:0000313" key="5">
    <source>
        <dbReference type="Proteomes" id="UP000641932"/>
    </source>
</evidence>
<dbReference type="GO" id="GO:0010181">
    <property type="term" value="F:FMN binding"/>
    <property type="evidence" value="ECO:0007669"/>
    <property type="project" value="InterPro"/>
</dbReference>
<accession>A0A918DWP6</accession>
<dbReference type="PANTHER" id="PTHR30466">
    <property type="entry name" value="FLAVIN REDUCTASE"/>
    <property type="match status" value="1"/>
</dbReference>
<name>A0A918DWP6_9ACTN</name>
<dbReference type="Proteomes" id="UP000641932">
    <property type="component" value="Unassembled WGS sequence"/>
</dbReference>
<dbReference type="Pfam" id="PF01613">
    <property type="entry name" value="Flavin_Reduct"/>
    <property type="match status" value="1"/>
</dbReference>
<dbReference type="InterPro" id="IPR050268">
    <property type="entry name" value="NADH-dep_flavin_reductase"/>
</dbReference>
<reference evidence="4" key="2">
    <citation type="submission" date="2020-09" db="EMBL/GenBank/DDBJ databases">
        <authorList>
            <person name="Sun Q."/>
            <person name="Zhou Y."/>
        </authorList>
    </citation>
    <scope>NUCLEOTIDE SEQUENCE</scope>
    <source>
        <strain evidence="4">CGMCC 4.7201</strain>
    </source>
</reference>
<dbReference type="SUPFAM" id="SSF50475">
    <property type="entry name" value="FMN-binding split barrel"/>
    <property type="match status" value="1"/>
</dbReference>
<dbReference type="InterPro" id="IPR002563">
    <property type="entry name" value="Flavin_Rdtase-like_dom"/>
</dbReference>
<feature type="domain" description="Flavin reductase like" evidence="3">
    <location>
        <begin position="36"/>
        <end position="190"/>
    </location>
</feature>
<feature type="region of interest" description="Disordered" evidence="2">
    <location>
        <begin position="1"/>
        <end position="28"/>
    </location>
</feature>
<dbReference type="EMBL" id="BMMS01000009">
    <property type="protein sequence ID" value="GGO87071.1"/>
    <property type="molecule type" value="Genomic_DNA"/>
</dbReference>
<keyword evidence="5" id="KW-1185">Reference proteome</keyword>
<reference evidence="4" key="1">
    <citation type="journal article" date="2014" name="Int. J. Syst. Evol. Microbiol.">
        <title>Complete genome sequence of Corynebacterium casei LMG S-19264T (=DSM 44701T), isolated from a smear-ripened cheese.</title>
        <authorList>
            <consortium name="US DOE Joint Genome Institute (JGI-PGF)"/>
            <person name="Walter F."/>
            <person name="Albersmeier A."/>
            <person name="Kalinowski J."/>
            <person name="Ruckert C."/>
        </authorList>
    </citation>
    <scope>NUCLEOTIDE SEQUENCE</scope>
    <source>
        <strain evidence="4">CGMCC 4.7201</strain>
    </source>
</reference>
<dbReference type="PANTHER" id="PTHR30466:SF1">
    <property type="entry name" value="FMN REDUCTASE (NADH) RUTF"/>
    <property type="match status" value="1"/>
</dbReference>
<evidence type="ECO:0000256" key="2">
    <source>
        <dbReference type="SAM" id="MobiDB-lite"/>
    </source>
</evidence>
<feature type="compositionally biased region" description="Polar residues" evidence="2">
    <location>
        <begin position="1"/>
        <end position="14"/>
    </location>
</feature>
<feature type="compositionally biased region" description="Basic and acidic residues" evidence="2">
    <location>
        <begin position="19"/>
        <end position="28"/>
    </location>
</feature>
<gene>
    <name evidence="4" type="ORF">GCM10012280_24710</name>
</gene>